<evidence type="ECO:0000256" key="1">
    <source>
        <dbReference type="SAM" id="Phobius"/>
    </source>
</evidence>
<dbReference type="AlphaFoldDB" id="A0A9P6LY90"/>
<dbReference type="EMBL" id="JAAAHW010007067">
    <property type="protein sequence ID" value="KAF9951599.1"/>
    <property type="molecule type" value="Genomic_DNA"/>
</dbReference>
<gene>
    <name evidence="2" type="ORF">BGZ65_005849</name>
</gene>
<evidence type="ECO:0000313" key="3">
    <source>
        <dbReference type="Proteomes" id="UP000749646"/>
    </source>
</evidence>
<evidence type="ECO:0000313" key="2">
    <source>
        <dbReference type="EMBL" id="KAF9951599.1"/>
    </source>
</evidence>
<keyword evidence="1" id="KW-1133">Transmembrane helix</keyword>
<reference evidence="2" key="1">
    <citation type="journal article" date="2020" name="Fungal Divers.">
        <title>Resolving the Mortierellaceae phylogeny through synthesis of multi-gene phylogenetics and phylogenomics.</title>
        <authorList>
            <person name="Vandepol N."/>
            <person name="Liber J."/>
            <person name="Desiro A."/>
            <person name="Na H."/>
            <person name="Kennedy M."/>
            <person name="Barry K."/>
            <person name="Grigoriev I.V."/>
            <person name="Miller A.N."/>
            <person name="O'Donnell K."/>
            <person name="Stajich J.E."/>
            <person name="Bonito G."/>
        </authorList>
    </citation>
    <scope>NUCLEOTIDE SEQUENCE</scope>
    <source>
        <strain evidence="2">MES-2147</strain>
    </source>
</reference>
<keyword evidence="1" id="KW-0812">Transmembrane</keyword>
<organism evidence="2 3">
    <name type="scientific">Modicella reniformis</name>
    <dbReference type="NCBI Taxonomy" id="1440133"/>
    <lineage>
        <taxon>Eukaryota</taxon>
        <taxon>Fungi</taxon>
        <taxon>Fungi incertae sedis</taxon>
        <taxon>Mucoromycota</taxon>
        <taxon>Mortierellomycotina</taxon>
        <taxon>Mortierellomycetes</taxon>
        <taxon>Mortierellales</taxon>
        <taxon>Mortierellaceae</taxon>
        <taxon>Modicella</taxon>
    </lineage>
</organism>
<keyword evidence="3" id="KW-1185">Reference proteome</keyword>
<comment type="caution">
    <text evidence="2">The sequence shown here is derived from an EMBL/GenBank/DDBJ whole genome shotgun (WGS) entry which is preliminary data.</text>
</comment>
<keyword evidence="1" id="KW-0472">Membrane</keyword>
<dbReference type="Proteomes" id="UP000749646">
    <property type="component" value="Unassembled WGS sequence"/>
</dbReference>
<accession>A0A9P6LY90</accession>
<sequence length="191" mass="21172">MTYDDQPLPTFQAAGSTAASTRWAKLDLFVTCVLIFVPLAAWCVARTVSWEGSDKWCVTSKARGAIIQATCRWTYDMIPGTIQVAVTSIAGYFAVWLARTILLRRGRDLEKGGLPYPDFDKEDERLATEDGRLDVRKTIQSFVDAGVGKKENGRGLVSVFGGGPEGFVNMVEKQAMKADWSVDFHRETWAP</sequence>
<proteinExistence type="predicted"/>
<dbReference type="OrthoDB" id="10006946at2759"/>
<name>A0A9P6LY90_9FUNG</name>
<protein>
    <submittedName>
        <fullName evidence="2">Uncharacterized protein</fullName>
    </submittedName>
</protein>
<feature type="transmembrane region" description="Helical" evidence="1">
    <location>
        <begin position="28"/>
        <end position="48"/>
    </location>
</feature>
<feature type="transmembrane region" description="Helical" evidence="1">
    <location>
        <begin position="82"/>
        <end position="102"/>
    </location>
</feature>